<keyword evidence="4" id="KW-1185">Reference proteome</keyword>
<dbReference type="RefSeq" id="WP_171473150.1">
    <property type="nucleotide sequence ID" value="NZ_CP053452.2"/>
</dbReference>
<keyword evidence="1" id="KW-0812">Transmembrane</keyword>
<feature type="chain" id="PRO_5026680576" description="DUF2330 domain-containing protein" evidence="2">
    <location>
        <begin position="19"/>
        <end position="398"/>
    </location>
</feature>
<dbReference type="Proteomes" id="UP000503447">
    <property type="component" value="Chromosome"/>
</dbReference>
<accession>A0A6M5YWT6</accession>
<keyword evidence="2" id="KW-0732">Signal</keyword>
<evidence type="ECO:0000256" key="2">
    <source>
        <dbReference type="SAM" id="SignalP"/>
    </source>
</evidence>
<name>A0A6M5YWT6_9BACT</name>
<evidence type="ECO:0000313" key="4">
    <source>
        <dbReference type="Proteomes" id="UP000503447"/>
    </source>
</evidence>
<feature type="transmembrane region" description="Helical" evidence="1">
    <location>
        <begin position="373"/>
        <end position="392"/>
    </location>
</feature>
<gene>
    <name evidence="3" type="ORF">FTUN_5436</name>
</gene>
<sequence length="398" mass="43879">MNRFSFALVVALAAGALAAVPDDATGCAAVVHLHNGQRVDTADESALIVWDEKTKTEHFVRRASFRSTGYDFGFLVPTPNRPHLDVASDDLFGDLATITAPKVERREVVTEVEREFSLGCAAEKKSFMYVGSAVKPPSDGVQVLEQKRIGNYDVTVLAFHHSDGDTPEGGARLLGEWLAKHGYERSPAIDKWLAKYVRDQWCITAFKIAAPDKPNETKPPAGRHDLQAKPVRMSFRAEKPFYPYREPEPEPGVQPSGESRFLRVFFAAQGRYAGQLGDGSKAWPGQTVWAGPGEEASWAGVFQKAKLSDAPKDGKPVASPKAADGWWLTEFEDRSSPRPGIDEVYFEPSADQSPVARAPIIVETARTVEVTPWRHVAVYFGVPAVLVGFLVWRRFQRG</sequence>
<dbReference type="AlphaFoldDB" id="A0A6M5YWT6"/>
<protein>
    <recommendedName>
        <fullName evidence="5">DUF2330 domain-containing protein</fullName>
    </recommendedName>
</protein>
<dbReference type="InterPro" id="IPR019283">
    <property type="entry name" value="DUF2330"/>
</dbReference>
<keyword evidence="1" id="KW-0472">Membrane</keyword>
<keyword evidence="1" id="KW-1133">Transmembrane helix</keyword>
<reference evidence="4" key="1">
    <citation type="submission" date="2020-05" db="EMBL/GenBank/DDBJ databases">
        <title>Frigoriglobus tundricola gen. nov., sp. nov., a psychrotolerant cellulolytic planctomycete of the family Gemmataceae with two divergent copies of 16S rRNA gene.</title>
        <authorList>
            <person name="Kulichevskaya I.S."/>
            <person name="Ivanova A.A."/>
            <person name="Naumoff D.G."/>
            <person name="Beletsky A.V."/>
            <person name="Rijpstra W.I.C."/>
            <person name="Sinninghe Damste J.S."/>
            <person name="Mardanov A.V."/>
            <person name="Ravin N.V."/>
            <person name="Dedysh S.N."/>
        </authorList>
    </citation>
    <scope>NUCLEOTIDE SEQUENCE [LARGE SCALE GENOMIC DNA]</scope>
    <source>
        <strain evidence="4">PL17</strain>
    </source>
</reference>
<evidence type="ECO:0000313" key="3">
    <source>
        <dbReference type="EMBL" id="QJW97856.1"/>
    </source>
</evidence>
<dbReference type="EMBL" id="CP053452">
    <property type="protein sequence ID" value="QJW97856.1"/>
    <property type="molecule type" value="Genomic_DNA"/>
</dbReference>
<evidence type="ECO:0008006" key="5">
    <source>
        <dbReference type="Google" id="ProtNLM"/>
    </source>
</evidence>
<dbReference type="KEGG" id="ftj:FTUN_5436"/>
<proteinExistence type="predicted"/>
<evidence type="ECO:0000256" key="1">
    <source>
        <dbReference type="SAM" id="Phobius"/>
    </source>
</evidence>
<dbReference type="Pfam" id="PF10092">
    <property type="entry name" value="DUF2330"/>
    <property type="match status" value="1"/>
</dbReference>
<feature type="signal peptide" evidence="2">
    <location>
        <begin position="1"/>
        <end position="18"/>
    </location>
</feature>
<organism evidence="3 4">
    <name type="scientific">Frigoriglobus tundricola</name>
    <dbReference type="NCBI Taxonomy" id="2774151"/>
    <lineage>
        <taxon>Bacteria</taxon>
        <taxon>Pseudomonadati</taxon>
        <taxon>Planctomycetota</taxon>
        <taxon>Planctomycetia</taxon>
        <taxon>Gemmatales</taxon>
        <taxon>Gemmataceae</taxon>
        <taxon>Frigoriglobus</taxon>
    </lineage>
</organism>